<sequence>MTATAITLRPPTFSPANSPADFKNPSITWLTETWHVTHSSLPMWKSKKNVRIQYMPLDPSSPSIAKENTDRIDDLVTSQPLHGVKVSAIRGIDKVAGMGNSRGEWDWRGKGWLMIASSHWEILGWGEEQNNNGNKWAVTCFAKTLFTPAGIDVYSQGRGGVLPDTLESITFALTQVDDATIVKMAKDLFAIVMDDSRKD</sequence>
<name>A0A6A6FQ76_9PEZI</name>
<dbReference type="Proteomes" id="UP000799539">
    <property type="component" value="Unassembled WGS sequence"/>
</dbReference>
<proteinExistence type="predicted"/>
<dbReference type="AlphaFoldDB" id="A0A6A6FQ76"/>
<keyword evidence="2" id="KW-1185">Reference proteome</keyword>
<accession>A0A6A6FQ76</accession>
<organism evidence="1 2">
    <name type="scientific">Cercospora zeae-maydis SCOH1-5</name>
    <dbReference type="NCBI Taxonomy" id="717836"/>
    <lineage>
        <taxon>Eukaryota</taxon>
        <taxon>Fungi</taxon>
        <taxon>Dikarya</taxon>
        <taxon>Ascomycota</taxon>
        <taxon>Pezizomycotina</taxon>
        <taxon>Dothideomycetes</taxon>
        <taxon>Dothideomycetidae</taxon>
        <taxon>Mycosphaerellales</taxon>
        <taxon>Mycosphaerellaceae</taxon>
        <taxon>Cercospora</taxon>
    </lineage>
</organism>
<evidence type="ECO:0000313" key="1">
    <source>
        <dbReference type="EMBL" id="KAF2215529.1"/>
    </source>
</evidence>
<reference evidence="1" key="1">
    <citation type="journal article" date="2020" name="Stud. Mycol.">
        <title>101 Dothideomycetes genomes: a test case for predicting lifestyles and emergence of pathogens.</title>
        <authorList>
            <person name="Haridas S."/>
            <person name="Albert R."/>
            <person name="Binder M."/>
            <person name="Bloem J."/>
            <person name="Labutti K."/>
            <person name="Salamov A."/>
            <person name="Andreopoulos B."/>
            <person name="Baker S."/>
            <person name="Barry K."/>
            <person name="Bills G."/>
            <person name="Bluhm B."/>
            <person name="Cannon C."/>
            <person name="Castanera R."/>
            <person name="Culley D."/>
            <person name="Daum C."/>
            <person name="Ezra D."/>
            <person name="Gonzalez J."/>
            <person name="Henrissat B."/>
            <person name="Kuo A."/>
            <person name="Liang C."/>
            <person name="Lipzen A."/>
            <person name="Lutzoni F."/>
            <person name="Magnuson J."/>
            <person name="Mondo S."/>
            <person name="Nolan M."/>
            <person name="Ohm R."/>
            <person name="Pangilinan J."/>
            <person name="Park H.-J."/>
            <person name="Ramirez L."/>
            <person name="Alfaro M."/>
            <person name="Sun H."/>
            <person name="Tritt A."/>
            <person name="Yoshinaga Y."/>
            <person name="Zwiers L.-H."/>
            <person name="Turgeon B."/>
            <person name="Goodwin S."/>
            <person name="Spatafora J."/>
            <person name="Crous P."/>
            <person name="Grigoriev I."/>
        </authorList>
    </citation>
    <scope>NUCLEOTIDE SEQUENCE</scope>
    <source>
        <strain evidence="1">SCOH1-5</strain>
    </source>
</reference>
<protein>
    <submittedName>
        <fullName evidence="1">Uncharacterized protein</fullName>
    </submittedName>
</protein>
<gene>
    <name evidence="1" type="ORF">CERZMDRAFT_90150</name>
</gene>
<evidence type="ECO:0000313" key="2">
    <source>
        <dbReference type="Proteomes" id="UP000799539"/>
    </source>
</evidence>
<dbReference type="EMBL" id="ML992666">
    <property type="protein sequence ID" value="KAF2215529.1"/>
    <property type="molecule type" value="Genomic_DNA"/>
</dbReference>
<dbReference type="OrthoDB" id="9975758at2759"/>